<dbReference type="GO" id="GO:0045087">
    <property type="term" value="P:innate immune response"/>
    <property type="evidence" value="ECO:0007669"/>
    <property type="project" value="TreeGrafter"/>
</dbReference>
<evidence type="ECO:0000259" key="1">
    <source>
        <dbReference type="Pfam" id="PF01827"/>
    </source>
</evidence>
<evidence type="ECO:0000313" key="2">
    <source>
        <dbReference type="Proteomes" id="UP000095282"/>
    </source>
</evidence>
<dbReference type="InterPro" id="IPR002900">
    <property type="entry name" value="DUF38/FTH_CAE_spp"/>
</dbReference>
<sequence>MPIAYQWFSKHAKSEQEEMIIQVKLNSIHIIFSKQSTIKYDSSAGSTKVQWKEKNLKLKVKRKMTEVFCEDFREFLVNRKTILNSLTVSHTFNGEDHRNQVFKCMKSALKARSDRLQVKTIQFDLFGQKQFISLIQLLNPEDLAHICFTKTDIDEAIYFLSSWNERCRLNVIFKVDNPSIENLSPVKKILGYPSTFNQVQMFFEENNDWNKEKLISFLKPSKLHSSIFKRKCIEFNLSEDADLPELTDRLSLQDVRSLEVFANPLLMKKVLKGIDFFDIQCLRKVSGDIRYCIDSLKPDLYIKEYIIRQEKSDTDKCSNALSSKENLPLDTFIILENESKKCVRYRGRVSQGYEDDWHVDAFVSCDDHLIERVVSDFKTNTEHQKSIKKLSLTSNGNMLELIGDVLKSRDNPLGVKQLTMIINNESDIMNILPYIHSVESIEISCDSKGYLDLTEVLNLNQFTNVRCLKVMNSTVMNSIEDFNITKFRNLKVKIRSLSLNDVIYLKENVVKCEDLHEFIIDYENLLIDDSLYTSMPPYYRQPNEYAIWYFPEESLRIVLNEEHDFIYFCCFP</sequence>
<evidence type="ECO:0000313" key="3">
    <source>
        <dbReference type="WBParaSite" id="Csp11.Scaffold629.g16282.t1"/>
    </source>
</evidence>
<dbReference type="PANTHER" id="PTHR23015">
    <property type="entry name" value="UNCHARACTERIZED C.ELEGANS PROTEIN"/>
    <property type="match status" value="1"/>
</dbReference>
<dbReference type="Proteomes" id="UP000095282">
    <property type="component" value="Unplaced"/>
</dbReference>
<feature type="domain" description="DUF38" evidence="1">
    <location>
        <begin position="398"/>
        <end position="524"/>
    </location>
</feature>
<reference evidence="3" key="1">
    <citation type="submission" date="2016-11" db="UniProtKB">
        <authorList>
            <consortium name="WormBaseParasite"/>
        </authorList>
    </citation>
    <scope>IDENTIFICATION</scope>
</reference>
<protein>
    <submittedName>
        <fullName evidence="3">FTH domain-containing protein</fullName>
    </submittedName>
</protein>
<dbReference type="AlphaFoldDB" id="A0A1I7U9P1"/>
<dbReference type="InterPro" id="IPR040161">
    <property type="entry name" value="FB224"/>
</dbReference>
<dbReference type="WBParaSite" id="Csp11.Scaffold629.g16282.t1">
    <property type="protein sequence ID" value="Csp11.Scaffold629.g16282.t1"/>
    <property type="gene ID" value="Csp11.Scaffold629.g16282"/>
</dbReference>
<proteinExistence type="predicted"/>
<accession>A0A1I7U9P1</accession>
<dbReference type="PANTHER" id="PTHR23015:SF25">
    <property type="entry name" value="DUF38 DOMAIN-CONTAINING PROTEIN-RELATED"/>
    <property type="match status" value="1"/>
</dbReference>
<feature type="domain" description="DUF38" evidence="1">
    <location>
        <begin position="100"/>
        <end position="181"/>
    </location>
</feature>
<keyword evidence="2" id="KW-1185">Reference proteome</keyword>
<dbReference type="Pfam" id="PF01827">
    <property type="entry name" value="FTH"/>
    <property type="match status" value="2"/>
</dbReference>
<name>A0A1I7U9P1_9PELO</name>
<organism evidence="2 3">
    <name type="scientific">Caenorhabditis tropicalis</name>
    <dbReference type="NCBI Taxonomy" id="1561998"/>
    <lineage>
        <taxon>Eukaryota</taxon>
        <taxon>Metazoa</taxon>
        <taxon>Ecdysozoa</taxon>
        <taxon>Nematoda</taxon>
        <taxon>Chromadorea</taxon>
        <taxon>Rhabditida</taxon>
        <taxon>Rhabditina</taxon>
        <taxon>Rhabditomorpha</taxon>
        <taxon>Rhabditoidea</taxon>
        <taxon>Rhabditidae</taxon>
        <taxon>Peloderinae</taxon>
        <taxon>Caenorhabditis</taxon>
    </lineage>
</organism>